<keyword evidence="3 9" id="KW-0378">Hydrolase</keyword>
<dbReference type="Pfam" id="PF00877">
    <property type="entry name" value="NLPC_P60"/>
    <property type="match status" value="1"/>
</dbReference>
<proteinExistence type="inferred from homology"/>
<dbReference type="InterPro" id="IPR051202">
    <property type="entry name" value="Peptidase_C40"/>
</dbReference>
<feature type="domain" description="NlpC/P60" evidence="8">
    <location>
        <begin position="256"/>
        <end position="372"/>
    </location>
</feature>
<dbReference type="InterPro" id="IPR000064">
    <property type="entry name" value="NLP_P60_dom"/>
</dbReference>
<dbReference type="InterPro" id="IPR038765">
    <property type="entry name" value="Papain-like_cys_pep_sf"/>
</dbReference>
<feature type="region of interest" description="Disordered" evidence="6">
    <location>
        <begin position="203"/>
        <end position="257"/>
    </location>
</feature>
<dbReference type="PANTHER" id="PTHR47053:SF1">
    <property type="entry name" value="MUREIN DD-ENDOPEPTIDASE MEPH-RELATED"/>
    <property type="match status" value="1"/>
</dbReference>
<dbReference type="Gene3D" id="3.90.1720.10">
    <property type="entry name" value="endopeptidase domain like (from Nostoc punctiforme)"/>
    <property type="match status" value="1"/>
</dbReference>
<dbReference type="OrthoDB" id="5177647at2"/>
<feature type="signal peptide" evidence="7">
    <location>
        <begin position="1"/>
        <end position="18"/>
    </location>
</feature>
<organism evidence="9 10">
    <name type="scientific">Tessaracoccus oleiagri</name>
    <dbReference type="NCBI Taxonomy" id="686624"/>
    <lineage>
        <taxon>Bacteria</taxon>
        <taxon>Bacillati</taxon>
        <taxon>Actinomycetota</taxon>
        <taxon>Actinomycetes</taxon>
        <taxon>Propionibacteriales</taxon>
        <taxon>Propionibacteriaceae</taxon>
        <taxon>Tessaracoccus</taxon>
    </lineage>
</organism>
<dbReference type="Gene3D" id="6.10.250.3150">
    <property type="match status" value="1"/>
</dbReference>
<evidence type="ECO:0000256" key="1">
    <source>
        <dbReference type="ARBA" id="ARBA00007074"/>
    </source>
</evidence>
<evidence type="ECO:0000256" key="4">
    <source>
        <dbReference type="ARBA" id="ARBA00022807"/>
    </source>
</evidence>
<dbReference type="PANTHER" id="PTHR47053">
    <property type="entry name" value="MUREIN DD-ENDOPEPTIDASE MEPH-RELATED"/>
    <property type="match status" value="1"/>
</dbReference>
<evidence type="ECO:0000256" key="6">
    <source>
        <dbReference type="SAM" id="MobiDB-lite"/>
    </source>
</evidence>
<evidence type="ECO:0000313" key="9">
    <source>
        <dbReference type="EMBL" id="SDL55245.1"/>
    </source>
</evidence>
<protein>
    <submittedName>
        <fullName evidence="9">Cell wall-associated hydrolase, NlpC family</fullName>
    </submittedName>
</protein>
<feature type="coiled-coil region" evidence="5">
    <location>
        <begin position="30"/>
        <end position="85"/>
    </location>
</feature>
<dbReference type="PROSITE" id="PS51935">
    <property type="entry name" value="NLPC_P60"/>
    <property type="match status" value="1"/>
</dbReference>
<evidence type="ECO:0000256" key="3">
    <source>
        <dbReference type="ARBA" id="ARBA00022801"/>
    </source>
</evidence>
<evidence type="ECO:0000259" key="8">
    <source>
        <dbReference type="PROSITE" id="PS51935"/>
    </source>
</evidence>
<dbReference type="GO" id="GO:0008234">
    <property type="term" value="F:cysteine-type peptidase activity"/>
    <property type="evidence" value="ECO:0007669"/>
    <property type="project" value="UniProtKB-KW"/>
</dbReference>
<evidence type="ECO:0000313" key="10">
    <source>
        <dbReference type="Proteomes" id="UP000199475"/>
    </source>
</evidence>
<keyword evidence="2" id="KW-0645">Protease</keyword>
<dbReference type="AlphaFoldDB" id="A0A1G9L0Y6"/>
<comment type="similarity">
    <text evidence="1">Belongs to the peptidase C40 family.</text>
</comment>
<keyword evidence="7" id="KW-0732">Signal</keyword>
<dbReference type="GO" id="GO:0006508">
    <property type="term" value="P:proteolysis"/>
    <property type="evidence" value="ECO:0007669"/>
    <property type="project" value="UniProtKB-KW"/>
</dbReference>
<keyword evidence="10" id="KW-1185">Reference proteome</keyword>
<dbReference type="Proteomes" id="UP000199475">
    <property type="component" value="Unassembled WGS sequence"/>
</dbReference>
<dbReference type="SUPFAM" id="SSF54001">
    <property type="entry name" value="Cysteine proteinases"/>
    <property type="match status" value="1"/>
</dbReference>
<reference evidence="9 10" key="1">
    <citation type="submission" date="2016-10" db="EMBL/GenBank/DDBJ databases">
        <authorList>
            <person name="de Groot N.N."/>
        </authorList>
    </citation>
    <scope>NUCLEOTIDE SEQUENCE [LARGE SCALE GENOMIC DNA]</scope>
    <source>
        <strain evidence="9 10">CGMCC 1.9159</strain>
    </source>
</reference>
<evidence type="ECO:0000256" key="7">
    <source>
        <dbReference type="SAM" id="SignalP"/>
    </source>
</evidence>
<dbReference type="RefSeq" id="WP_093251414.1">
    <property type="nucleotide sequence ID" value="NZ_FNGP01000003.1"/>
</dbReference>
<accession>A0A1G9L0Y6</accession>
<sequence>MKLARLVLTGIVVGSLLAVDNLAFSDPDAVSEAKSQLDSLHEQVSAIEQEAIDAGAKAEQARADLERAQQDLRTQEERVAKLSDEIGGLAVMQMQQGTFDLTMELLTTATDDTFLSSLATIQSETERSNASLQQLQNDQARLDVLRAQAEQAKGEMEANLATLEQRAEEYKAKEAEAQRVYDQLKAEEQERLRRLQEEEERRAAEAARREAEAAEARLAARRPSNSRSEERASETAAPAAASAAAAEPTPVAAPDGSRAQRVINAALAQVGKQYVMGTAGPNTFDCSGLTSYAYRQVGISLPRTSRAQYSGAGRAVSLSDIQPGDLVFYYSGPSHVGIYIGNGKIVHAANPRTDVNVAGLHSMPIKGVRRVL</sequence>
<keyword evidence="4" id="KW-0788">Thiol protease</keyword>
<evidence type="ECO:0000256" key="2">
    <source>
        <dbReference type="ARBA" id="ARBA00022670"/>
    </source>
</evidence>
<name>A0A1G9L0Y6_9ACTN</name>
<keyword evidence="5" id="KW-0175">Coiled coil</keyword>
<feature type="compositionally biased region" description="Basic and acidic residues" evidence="6">
    <location>
        <begin position="203"/>
        <end position="215"/>
    </location>
</feature>
<dbReference type="STRING" id="686624.SAMN04488242_1916"/>
<dbReference type="EMBL" id="FNGP01000003">
    <property type="protein sequence ID" value="SDL55245.1"/>
    <property type="molecule type" value="Genomic_DNA"/>
</dbReference>
<evidence type="ECO:0000256" key="5">
    <source>
        <dbReference type="SAM" id="Coils"/>
    </source>
</evidence>
<feature type="chain" id="PRO_5038464068" evidence="7">
    <location>
        <begin position="19"/>
        <end position="372"/>
    </location>
</feature>
<feature type="compositionally biased region" description="Low complexity" evidence="6">
    <location>
        <begin position="234"/>
        <end position="254"/>
    </location>
</feature>
<gene>
    <name evidence="9" type="ORF">SAMN04488242_1916</name>
</gene>